<dbReference type="InterPro" id="IPR017507">
    <property type="entry name" value="Tscrpt_reg_HipB-like"/>
</dbReference>
<accession>A0A369BR75</accession>
<comment type="caution">
    <text evidence="2">The sequence shown here is derived from an EMBL/GenBank/DDBJ whole genome shotgun (WGS) entry which is preliminary data.</text>
</comment>
<feature type="domain" description="HTH cro/C1-type" evidence="1">
    <location>
        <begin position="22"/>
        <end position="76"/>
    </location>
</feature>
<dbReference type="PROSITE" id="PS50943">
    <property type="entry name" value="HTH_CROC1"/>
    <property type="match status" value="1"/>
</dbReference>
<organism evidence="2 3">
    <name type="scientific">Thioalbus denitrificans</name>
    <dbReference type="NCBI Taxonomy" id="547122"/>
    <lineage>
        <taxon>Bacteria</taxon>
        <taxon>Pseudomonadati</taxon>
        <taxon>Pseudomonadota</taxon>
        <taxon>Gammaproteobacteria</taxon>
        <taxon>Chromatiales</taxon>
        <taxon>Ectothiorhodospiraceae</taxon>
        <taxon>Thioalbus</taxon>
    </lineage>
</organism>
<dbReference type="SUPFAM" id="SSF47413">
    <property type="entry name" value="lambda repressor-like DNA-binding domains"/>
    <property type="match status" value="1"/>
</dbReference>
<evidence type="ECO:0000313" key="2">
    <source>
        <dbReference type="EMBL" id="RCX23891.1"/>
    </source>
</evidence>
<dbReference type="InterPro" id="IPR001387">
    <property type="entry name" value="Cro/C1-type_HTH"/>
</dbReference>
<protein>
    <submittedName>
        <fullName evidence="2">Y4mF family transcriptional regulator</fullName>
    </submittedName>
</protein>
<dbReference type="EMBL" id="QPJY01000017">
    <property type="protein sequence ID" value="RCX23891.1"/>
    <property type="molecule type" value="Genomic_DNA"/>
</dbReference>
<dbReference type="SMART" id="SM00530">
    <property type="entry name" value="HTH_XRE"/>
    <property type="match status" value="1"/>
</dbReference>
<dbReference type="RefSeq" id="WP_114281251.1">
    <property type="nucleotide sequence ID" value="NZ_QPJY01000017.1"/>
</dbReference>
<keyword evidence="3" id="KW-1185">Reference proteome</keyword>
<sequence length="89" mass="9942">MNRKAPLPNWTLVTAEDIGRCVRDQRKAQGATQSDLAALCGVGIRFISELENGKPTAELGKVLQLLKCLGLEISARPRHWESRSIWRSE</sequence>
<gene>
    <name evidence="2" type="ORF">DFQ59_11717</name>
</gene>
<evidence type="ECO:0000313" key="3">
    <source>
        <dbReference type="Proteomes" id="UP000252707"/>
    </source>
</evidence>
<dbReference type="GO" id="GO:0003677">
    <property type="term" value="F:DNA binding"/>
    <property type="evidence" value="ECO:0007669"/>
    <property type="project" value="InterPro"/>
</dbReference>
<dbReference type="Pfam" id="PF01381">
    <property type="entry name" value="HTH_3"/>
    <property type="match status" value="1"/>
</dbReference>
<reference evidence="2 3" key="1">
    <citation type="submission" date="2018-07" db="EMBL/GenBank/DDBJ databases">
        <title>Genomic Encyclopedia of Type Strains, Phase IV (KMG-IV): sequencing the most valuable type-strain genomes for metagenomic binning, comparative biology and taxonomic classification.</title>
        <authorList>
            <person name="Goeker M."/>
        </authorList>
    </citation>
    <scope>NUCLEOTIDE SEQUENCE [LARGE SCALE GENOMIC DNA]</scope>
    <source>
        <strain evidence="2 3">DSM 26407</strain>
    </source>
</reference>
<dbReference type="NCBIfam" id="TIGR03070">
    <property type="entry name" value="couple_hipB"/>
    <property type="match status" value="1"/>
</dbReference>
<dbReference type="Proteomes" id="UP000252707">
    <property type="component" value="Unassembled WGS sequence"/>
</dbReference>
<dbReference type="InterPro" id="IPR010982">
    <property type="entry name" value="Lambda_DNA-bd_dom_sf"/>
</dbReference>
<dbReference type="CDD" id="cd00093">
    <property type="entry name" value="HTH_XRE"/>
    <property type="match status" value="1"/>
</dbReference>
<dbReference type="OrthoDB" id="9156632at2"/>
<name>A0A369BR75_9GAMM</name>
<dbReference type="AlphaFoldDB" id="A0A369BR75"/>
<evidence type="ECO:0000259" key="1">
    <source>
        <dbReference type="PROSITE" id="PS50943"/>
    </source>
</evidence>
<dbReference type="Gene3D" id="1.10.260.40">
    <property type="entry name" value="lambda repressor-like DNA-binding domains"/>
    <property type="match status" value="1"/>
</dbReference>
<proteinExistence type="predicted"/>